<dbReference type="InterPro" id="IPR005119">
    <property type="entry name" value="LysR_subst-bd"/>
</dbReference>
<comment type="caution">
    <text evidence="3">The sequence shown here is derived from an EMBL/GenBank/DDBJ whole genome shotgun (WGS) entry which is preliminary data.</text>
</comment>
<keyword evidence="1" id="KW-0010">Activator</keyword>
<dbReference type="GO" id="GO:0003700">
    <property type="term" value="F:DNA-binding transcription factor activity"/>
    <property type="evidence" value="ECO:0007669"/>
    <property type="project" value="TreeGrafter"/>
</dbReference>
<name>A0AAW8EGR0_VARPD</name>
<reference evidence="3" key="1">
    <citation type="submission" date="2023-07" db="EMBL/GenBank/DDBJ databases">
        <title>Sorghum-associated microbial communities from plants grown in Nebraska, USA.</title>
        <authorList>
            <person name="Schachtman D."/>
        </authorList>
    </citation>
    <scope>NUCLEOTIDE SEQUENCE</scope>
    <source>
        <strain evidence="3">DS3315</strain>
    </source>
</reference>
<dbReference type="Proteomes" id="UP001224845">
    <property type="component" value="Unassembled WGS sequence"/>
</dbReference>
<dbReference type="GO" id="GO:0003677">
    <property type="term" value="F:DNA binding"/>
    <property type="evidence" value="ECO:0007669"/>
    <property type="project" value="UniProtKB-KW"/>
</dbReference>
<evidence type="ECO:0000256" key="1">
    <source>
        <dbReference type="ARBA" id="ARBA00023159"/>
    </source>
</evidence>
<evidence type="ECO:0000313" key="3">
    <source>
        <dbReference type="EMBL" id="MDP9972183.1"/>
    </source>
</evidence>
<evidence type="ECO:0000259" key="2">
    <source>
        <dbReference type="Pfam" id="PF03466"/>
    </source>
</evidence>
<protein>
    <submittedName>
        <fullName evidence="3">DNA-binding transcriptional LysR family regulator</fullName>
    </submittedName>
</protein>
<dbReference type="GO" id="GO:2000142">
    <property type="term" value="P:regulation of DNA-templated transcription initiation"/>
    <property type="evidence" value="ECO:0007669"/>
    <property type="project" value="TreeGrafter"/>
</dbReference>
<dbReference type="SUPFAM" id="SSF53850">
    <property type="entry name" value="Periplasmic binding protein-like II"/>
    <property type="match status" value="1"/>
</dbReference>
<sequence>MFDVVYETLFSEPKVLVLRLLLADGPRIQDLAERWQKTVSDPYTLALGELVRLGVAQGNLAVLAGPLFSAVRKSWPQIRLHLTEGSSAQLEEWLTQGRLDLALLLREEDTAAPEETVLMRLPLYLVVPAKDPLAGRKTIDFDDVAGLPLVLPSEPHPLRARLAMLARQKGLTLMQVLEADSIRLQHEITASGGGYAITAGTLTANEARRLAAVRIVRPALSRAVVLGVTRHRAHTKATWEVMRLLKSMAPAMLKSARQN</sequence>
<keyword evidence="3" id="KW-0238">DNA-binding</keyword>
<gene>
    <name evidence="3" type="ORF">J2W39_003425</name>
</gene>
<dbReference type="EMBL" id="JAUSRV010000008">
    <property type="protein sequence ID" value="MDP9972183.1"/>
    <property type="molecule type" value="Genomic_DNA"/>
</dbReference>
<organism evidence="3 4">
    <name type="scientific">Variovorax paradoxus</name>
    <dbReference type="NCBI Taxonomy" id="34073"/>
    <lineage>
        <taxon>Bacteria</taxon>
        <taxon>Pseudomonadati</taxon>
        <taxon>Pseudomonadota</taxon>
        <taxon>Betaproteobacteria</taxon>
        <taxon>Burkholderiales</taxon>
        <taxon>Comamonadaceae</taxon>
        <taxon>Variovorax</taxon>
    </lineage>
</organism>
<feature type="domain" description="LysR substrate-binding" evidence="2">
    <location>
        <begin position="50"/>
        <end position="247"/>
    </location>
</feature>
<dbReference type="Pfam" id="PF03466">
    <property type="entry name" value="LysR_substrate"/>
    <property type="match status" value="1"/>
</dbReference>
<dbReference type="Gene3D" id="3.40.190.290">
    <property type="match status" value="1"/>
</dbReference>
<evidence type="ECO:0000313" key="4">
    <source>
        <dbReference type="Proteomes" id="UP001224845"/>
    </source>
</evidence>
<dbReference type="RefSeq" id="WP_307594780.1">
    <property type="nucleotide sequence ID" value="NZ_JAUSRV010000008.1"/>
</dbReference>
<dbReference type="PANTHER" id="PTHR30293:SF0">
    <property type="entry name" value="NITROGEN ASSIMILATION REGULATORY PROTEIN NAC"/>
    <property type="match status" value="1"/>
</dbReference>
<proteinExistence type="predicted"/>
<accession>A0AAW8EGR0</accession>
<dbReference type="AlphaFoldDB" id="A0AAW8EGR0"/>
<dbReference type="PANTHER" id="PTHR30293">
    <property type="entry name" value="TRANSCRIPTIONAL REGULATORY PROTEIN NAC-RELATED"/>
    <property type="match status" value="1"/>
</dbReference>